<evidence type="ECO:0000313" key="4">
    <source>
        <dbReference type="EMBL" id="HED30255.1"/>
    </source>
</evidence>
<dbReference type="GO" id="GO:0005524">
    <property type="term" value="F:ATP binding"/>
    <property type="evidence" value="ECO:0007669"/>
    <property type="project" value="UniProtKB-KW"/>
</dbReference>
<dbReference type="PROSITE" id="PS50893">
    <property type="entry name" value="ABC_TRANSPORTER_2"/>
    <property type="match status" value="1"/>
</dbReference>
<dbReference type="AlphaFoldDB" id="A0A831SQJ3"/>
<keyword evidence="2 4" id="KW-0067">ATP-binding</keyword>
<comment type="caution">
    <text evidence="4">The sequence shown here is derived from an EMBL/GenBank/DDBJ whole genome shotgun (WGS) entry which is preliminary data.</text>
</comment>
<keyword evidence="1" id="KW-0547">Nucleotide-binding</keyword>
<dbReference type="InterPro" id="IPR003593">
    <property type="entry name" value="AAA+_ATPase"/>
</dbReference>
<evidence type="ECO:0000256" key="1">
    <source>
        <dbReference type="ARBA" id="ARBA00022741"/>
    </source>
</evidence>
<dbReference type="PANTHER" id="PTHR43423">
    <property type="entry name" value="ABC TRANSPORTER I FAMILY MEMBER 17"/>
    <property type="match status" value="1"/>
</dbReference>
<evidence type="ECO:0000256" key="2">
    <source>
        <dbReference type="ARBA" id="ARBA00022840"/>
    </source>
</evidence>
<name>A0A831SQJ3_PROAE</name>
<evidence type="ECO:0000259" key="3">
    <source>
        <dbReference type="PROSITE" id="PS50893"/>
    </source>
</evidence>
<protein>
    <submittedName>
        <fullName evidence="4">ATP-binding cassette domain-containing protein</fullName>
    </submittedName>
</protein>
<feature type="domain" description="ABC transporter" evidence="3">
    <location>
        <begin position="5"/>
        <end position="222"/>
    </location>
</feature>
<proteinExistence type="predicted"/>
<dbReference type="Pfam" id="PF00005">
    <property type="entry name" value="ABC_tran"/>
    <property type="match status" value="1"/>
</dbReference>
<sequence>MLSLLDIENLSFSYGPAQVTLFEDPQLTVDTGAFVLLRGASGTGKSTLLRLICRLQPFSHGRILFKGRSIDDMPPAELRQRVLYTAQIPAMIDDTVKANLLFPFDFEVNRGKATPADDHLRQMLERFFLKDISLDQHALKLSVGQQQRVALMRAILQQPEMLLLDEPTSALDAESASMVFSIIEHLNRDRRMTIIAVTHSDYQPERVEAFTYLLENRKLRLL</sequence>
<dbReference type="PANTHER" id="PTHR43423:SF1">
    <property type="entry name" value="ABC TRANSPORTER I FAMILY MEMBER 17"/>
    <property type="match status" value="1"/>
</dbReference>
<dbReference type="SMART" id="SM00382">
    <property type="entry name" value="AAA"/>
    <property type="match status" value="1"/>
</dbReference>
<dbReference type="EMBL" id="DSBW01000017">
    <property type="protein sequence ID" value="HED30255.1"/>
    <property type="molecule type" value="Genomic_DNA"/>
</dbReference>
<dbReference type="Proteomes" id="UP000886335">
    <property type="component" value="Unassembled WGS sequence"/>
</dbReference>
<reference evidence="4" key="1">
    <citation type="journal article" date="2020" name="mSystems">
        <title>Genome- and Community-Level Interaction Insights into Carbon Utilization and Element Cycling Functions of Hydrothermarchaeota in Hydrothermal Sediment.</title>
        <authorList>
            <person name="Zhou Z."/>
            <person name="Liu Y."/>
            <person name="Xu W."/>
            <person name="Pan J."/>
            <person name="Luo Z.H."/>
            <person name="Li M."/>
        </authorList>
    </citation>
    <scope>NUCLEOTIDE SEQUENCE [LARGE SCALE GENOMIC DNA]</scope>
    <source>
        <strain evidence="4">SpSt-1181</strain>
    </source>
</reference>
<gene>
    <name evidence="4" type="ORF">ENN50_00885</name>
</gene>
<dbReference type="Gene3D" id="3.40.50.300">
    <property type="entry name" value="P-loop containing nucleotide triphosphate hydrolases"/>
    <property type="match status" value="1"/>
</dbReference>
<dbReference type="InterPro" id="IPR027417">
    <property type="entry name" value="P-loop_NTPase"/>
</dbReference>
<dbReference type="InterPro" id="IPR003439">
    <property type="entry name" value="ABC_transporter-like_ATP-bd"/>
</dbReference>
<organism evidence="4">
    <name type="scientific">Prosthecochloris aestuarii</name>
    <dbReference type="NCBI Taxonomy" id="1102"/>
    <lineage>
        <taxon>Bacteria</taxon>
        <taxon>Pseudomonadati</taxon>
        <taxon>Chlorobiota</taxon>
        <taxon>Chlorobiia</taxon>
        <taxon>Chlorobiales</taxon>
        <taxon>Chlorobiaceae</taxon>
        <taxon>Prosthecochloris</taxon>
    </lineage>
</organism>
<accession>A0A831SQJ3</accession>
<dbReference type="GO" id="GO:0016887">
    <property type="term" value="F:ATP hydrolysis activity"/>
    <property type="evidence" value="ECO:0007669"/>
    <property type="project" value="InterPro"/>
</dbReference>
<dbReference type="SUPFAM" id="SSF52540">
    <property type="entry name" value="P-loop containing nucleoside triphosphate hydrolases"/>
    <property type="match status" value="1"/>
</dbReference>